<dbReference type="Proteomes" id="UP000289220">
    <property type="component" value="Unassembled WGS sequence"/>
</dbReference>
<keyword evidence="8" id="KW-1185">Reference proteome</keyword>
<dbReference type="NCBIfam" id="TIGR01838">
    <property type="entry name" value="PHA_synth_I"/>
    <property type="match status" value="1"/>
</dbReference>
<evidence type="ECO:0000256" key="1">
    <source>
        <dbReference type="ARBA" id="ARBA00004496"/>
    </source>
</evidence>
<keyword evidence="3" id="KW-0808">Transferase</keyword>
<dbReference type="PANTHER" id="PTHR36837">
    <property type="entry name" value="POLY(3-HYDROXYALKANOATE) POLYMERASE SUBUNIT PHAC"/>
    <property type="match status" value="1"/>
</dbReference>
<evidence type="ECO:0000256" key="2">
    <source>
        <dbReference type="ARBA" id="ARBA00022490"/>
    </source>
</evidence>
<dbReference type="AlphaFoldDB" id="A0A7Z9C7Q4"/>
<organism evidence="7 8">
    <name type="scientific">Brevundimonas mediterranea</name>
    <dbReference type="NCBI Taxonomy" id="74329"/>
    <lineage>
        <taxon>Bacteria</taxon>
        <taxon>Pseudomonadati</taxon>
        <taxon>Pseudomonadota</taxon>
        <taxon>Alphaproteobacteria</taxon>
        <taxon>Caulobacterales</taxon>
        <taxon>Caulobacteraceae</taxon>
        <taxon>Brevundimonas</taxon>
    </lineage>
</organism>
<dbReference type="GO" id="GO:0042619">
    <property type="term" value="P:poly-hydroxybutyrate biosynthetic process"/>
    <property type="evidence" value="ECO:0007669"/>
    <property type="project" value="InterPro"/>
</dbReference>
<dbReference type="GO" id="GO:0005737">
    <property type="term" value="C:cytoplasm"/>
    <property type="evidence" value="ECO:0007669"/>
    <property type="project" value="UniProtKB-SubCell"/>
</dbReference>
<feature type="domain" description="Poly-beta-hydroxybutyrate polymerase N-terminal" evidence="6">
    <location>
        <begin position="204"/>
        <end position="375"/>
    </location>
</feature>
<evidence type="ECO:0000313" key="8">
    <source>
        <dbReference type="Proteomes" id="UP000289220"/>
    </source>
</evidence>
<sequence length="694" mass="74581">MAQAPKNKTPTSQPAPKGDARKAKPGASKSAVSKSAASKPAAAKTPGPMALDDAPVAKTPRKPGRPTSAKPRPPRAKTPAPDPRIDSSDAAPSAETPAEPAPAPFPGADQAQLLETLSMNLAKAAMMAQSALAEAALFQADRPAALSPDPFHVGPAMTSVMSSLASRPEKLLQAQADLFSRYMDLWTGTARQAAGEPMPPAPADKRFKDPAWSDNPMFDMMRRSYLLTSDWMNGLIAGVEDVDPAVKQRAQFFTRLLTDAFSPSNFLASNPVALKALAETSGESLVKGMQNFAADLERGGGSLRISQADDGKFVVGENVATAPGQVVWRDDLFELIQYDAATETQHQIPLLIFPPWINKFYILDLQPTNSMIRWLSAQGFTVFVCSWVNPGLDKAGLGFDDYLEKGVYRAIDKTLEQTGADRLNAVGYCIGGTLLGAALAHMAAKGDTRVAAATFFAAQHDFAEAGDLLLFTDEHWIAEIERQMDAAGGVLPGAAMADTFNALRSNDLIWSFFISNYLLGKDPPAFDLLFWNADQTRMPKTLHLAYLRQMYGANALARGVFEIGGLTADLSKVAIPLYFQASREDHIAPMNSVYRSARLFGSPDVTFTLAGSGHIAGVINAPAARKYQHWTNPALPGTLAEWQAGAVEHPGSWWDHWAGWLHDRSGSRIPARDPAKGPLPPLAPAPGLYVKVKS</sequence>
<evidence type="ECO:0000313" key="7">
    <source>
        <dbReference type="EMBL" id="VDC51154.1"/>
    </source>
</evidence>
<comment type="caution">
    <text evidence="7">The sequence shown here is derived from an EMBL/GenBank/DDBJ whole genome shotgun (WGS) entry which is preliminary data.</text>
</comment>
<gene>
    <name evidence="7" type="primary">phaC</name>
    <name evidence="7" type="ORF">BREV_BREV_00417</name>
</gene>
<name>A0A7Z9C7Q4_9CAUL</name>
<dbReference type="InterPro" id="IPR010963">
    <property type="entry name" value="PHA_synth_I"/>
</dbReference>
<feature type="compositionally biased region" description="Polar residues" evidence="5">
    <location>
        <begin position="1"/>
        <end position="14"/>
    </location>
</feature>
<evidence type="ECO:0000256" key="4">
    <source>
        <dbReference type="ARBA" id="ARBA00023315"/>
    </source>
</evidence>
<proteinExistence type="predicted"/>
<dbReference type="InterPro" id="IPR029058">
    <property type="entry name" value="AB_hydrolase_fold"/>
</dbReference>
<dbReference type="Gene3D" id="3.40.50.1820">
    <property type="entry name" value="alpha/beta hydrolase"/>
    <property type="match status" value="1"/>
</dbReference>
<keyword evidence="2" id="KW-0963">Cytoplasm</keyword>
<dbReference type="InterPro" id="IPR010941">
    <property type="entry name" value="PhaC_N"/>
</dbReference>
<dbReference type="GO" id="GO:0016746">
    <property type="term" value="F:acyltransferase activity"/>
    <property type="evidence" value="ECO:0007669"/>
    <property type="project" value="UniProtKB-KW"/>
</dbReference>
<comment type="subcellular location">
    <subcellularLocation>
        <location evidence="1">Cytoplasm</location>
    </subcellularLocation>
</comment>
<accession>A0A7Z9C7Q4</accession>
<evidence type="ECO:0000256" key="3">
    <source>
        <dbReference type="ARBA" id="ARBA00022679"/>
    </source>
</evidence>
<evidence type="ECO:0000259" key="6">
    <source>
        <dbReference type="Pfam" id="PF07167"/>
    </source>
</evidence>
<dbReference type="InterPro" id="IPR051321">
    <property type="entry name" value="PHA/PHB_synthase"/>
</dbReference>
<dbReference type="PANTHER" id="PTHR36837:SF5">
    <property type="entry name" value="POLY-3-HYDROXYBUTYRATE SYNTHASE"/>
    <property type="match status" value="1"/>
</dbReference>
<dbReference type="SUPFAM" id="SSF53474">
    <property type="entry name" value="alpha/beta-Hydrolases"/>
    <property type="match status" value="1"/>
</dbReference>
<evidence type="ECO:0000256" key="5">
    <source>
        <dbReference type="SAM" id="MobiDB-lite"/>
    </source>
</evidence>
<keyword evidence="4" id="KW-0012">Acyltransferase</keyword>
<reference evidence="7 8" key="1">
    <citation type="submission" date="2018-11" db="EMBL/GenBank/DDBJ databases">
        <authorList>
            <person name="Peiro R."/>
            <person name="Begona"/>
            <person name="Cbmso G."/>
            <person name="Lopez M."/>
            <person name="Gonzalez S."/>
            <person name="Sacristan E."/>
            <person name="Castillo E."/>
        </authorList>
    </citation>
    <scope>NUCLEOTIDE SEQUENCE [LARGE SCALE GENOMIC DNA]</scope>
    <source>
        <strain evidence="7">Brev_genome</strain>
    </source>
</reference>
<feature type="region of interest" description="Disordered" evidence="5">
    <location>
        <begin position="1"/>
        <end position="108"/>
    </location>
</feature>
<dbReference type="EMBL" id="UXHF01000005">
    <property type="protein sequence ID" value="VDC51154.1"/>
    <property type="molecule type" value="Genomic_DNA"/>
</dbReference>
<dbReference type="Pfam" id="PF07167">
    <property type="entry name" value="PhaC_N"/>
    <property type="match status" value="1"/>
</dbReference>
<feature type="compositionally biased region" description="Low complexity" evidence="5">
    <location>
        <begin position="25"/>
        <end position="44"/>
    </location>
</feature>
<dbReference type="RefSeq" id="WP_154725411.1">
    <property type="nucleotide sequence ID" value="NZ_UXHF01000005.1"/>
</dbReference>
<protein>
    <submittedName>
        <fullName evidence="7">Poly(3-hydroxyalkanoate) polymerase subunit PhaC</fullName>
    </submittedName>
</protein>